<keyword evidence="3" id="KW-1185">Reference proteome</keyword>
<evidence type="ECO:0000259" key="1">
    <source>
        <dbReference type="PROSITE" id="PS00498"/>
    </source>
</evidence>
<dbReference type="InterPro" id="IPR050834">
    <property type="entry name" value="Glycosyltransf_2"/>
</dbReference>
<accession>A0A7X6DFX5</accession>
<organism evidence="2 3">
    <name type="scientific">Ramlibacter lithotrophicus</name>
    <dbReference type="NCBI Taxonomy" id="2606681"/>
    <lineage>
        <taxon>Bacteria</taxon>
        <taxon>Pseudomonadati</taxon>
        <taxon>Pseudomonadota</taxon>
        <taxon>Betaproteobacteria</taxon>
        <taxon>Burkholderiales</taxon>
        <taxon>Comamonadaceae</taxon>
        <taxon>Ramlibacter</taxon>
    </lineage>
</organism>
<dbReference type="SUPFAM" id="SSF53448">
    <property type="entry name" value="Nucleotide-diphospho-sugar transferases"/>
    <property type="match status" value="3"/>
</dbReference>
<gene>
    <name evidence="2" type="ORF">RAMLITH_11360</name>
</gene>
<dbReference type="InterPro" id="IPR029044">
    <property type="entry name" value="Nucleotide-diphossugar_trans"/>
</dbReference>
<dbReference type="Proteomes" id="UP000521868">
    <property type="component" value="Unassembled WGS sequence"/>
</dbReference>
<feature type="domain" description="Tyrosinase copper-binding" evidence="1">
    <location>
        <begin position="757"/>
        <end position="768"/>
    </location>
</feature>
<dbReference type="Gene3D" id="3.90.550.10">
    <property type="entry name" value="Spore Coat Polysaccharide Biosynthesis Protein SpsA, Chain A"/>
    <property type="match status" value="3"/>
</dbReference>
<dbReference type="GO" id="GO:0016740">
    <property type="term" value="F:transferase activity"/>
    <property type="evidence" value="ECO:0007669"/>
    <property type="project" value="UniProtKB-KW"/>
</dbReference>
<dbReference type="CDD" id="cd00761">
    <property type="entry name" value="Glyco_tranf_GTA_type"/>
    <property type="match status" value="1"/>
</dbReference>
<sequence>MNTPSTPQPEIDRPAVDVPLPPGPWLVFARHPGEEISALGGSLIRARLSGIAVAIVYTHSGQAPFGDLLPEIRRVFLGGESEAAGDIASLAGLVREIAPTTVFLPSRFEEDPGLRATAVELESMLAAAGFDGAAWYYELSRVGDVNRTLDISAVVEAKQAALGRLGDGFSAAVQSPRLRSELTDRLRALALPGATAAEAFWVEERFEPARGATAALAALAHRSCGTAATALPSISVVVRTRNRPQLLEEALASLALQDYPGLDVVVVNDGGNPVTDVADRFRGRLAVRVVDLQPGRGRSPAANAGIAAAGGDWLLILDDDDIYLAGGVRALAAAAADPHTVYFGSVDSYRYEGGERRHLRTFGAPYDADLMLFENQIPFIGCLMPTAHLRAIGGLDESLACFEDWDLYLRLAERCRFEHIARTVAEYRVFGESFITGKGGESLQEEGLERIFTKHLQRAPARQLARSQLAVKRALIPREVRREARAAELALREKLAREAALEIGQLRSNLQEEERKLHERADAEVAAVHERMSAELAALHERTAKELAEVRADAAKVQAEAAQQVELNLVSADELLVSIVIVNYNGRHHLEKCLPSVFATRKLHYEVIVVDNGSSDDSVAWMREHWPQVRVIAETRNLGFGLANLVGARNAKSDYLVLLNSDTVVTPDWLEHLIRPVLLDPGIGATCSQLRLLTRPDYLNARGGGMSRLGFGYDIDFGYPFAPPAGPAEAAPVDVLFPSGAAMLMRRTDFLDVGAFDPSFFMYHEDVDLGWRLWLLGKRVVLCPASIVFHAFGGTTKSQQGTKFRDWMGNTHNLRSLWKNYEFRNAVWATRRLVALWLRTGQLGLAWHALTWNLIHIRGTVRERRRLQRLRRLSDAELFARGLITEHVPPTPTIPPLTDASGDPALIVAPQLWPGRTSAAGRLGPGWYGPEGVDGSVARATCGDASATLKVEPGASGTLCVEIHIPDRAAEHAALTLHCNGERQGFELAPGSFWRTLEMPARADEDGLLRIRIENTPWRPHDLFGNGDLRRLGCIVREIAFRAEDAANAYAPGRVSVIVTTFNRRPVLLRTLDALTAQTWADFEVIVVDDGSVDDTWTELQKWRDAHPGALGLKIYTQANTGQGIARNNGLEHADGDLVLFIGDDIIPDPDFVEQHVRRHRELGVPCAVVGYTDWERSAMRVTPLLEHVNEAGHQFGYRYMKDGDDVPYTCFYTSNVSLPREILGPRPFDPEFRTYGWEDVEVGYRLNKRGVRIVYNQQARARHLHPMDLKDFYRRQVKVGGAIGKIYAMHPELASDQPVMPPARPPRWLAAARRIVPPLLPIANWLDRRSVRLPQRLYDLILGTGFWIGRTS</sequence>
<protein>
    <submittedName>
        <fullName evidence="2">Glycosyltransferase</fullName>
    </submittedName>
</protein>
<dbReference type="Pfam" id="PF00535">
    <property type="entry name" value="Glycos_transf_2"/>
    <property type="match status" value="3"/>
</dbReference>
<dbReference type="InterPro" id="IPR001173">
    <property type="entry name" value="Glyco_trans_2-like"/>
</dbReference>
<dbReference type="EMBL" id="VTOX01000003">
    <property type="protein sequence ID" value="NKE66420.1"/>
    <property type="molecule type" value="Genomic_DNA"/>
</dbReference>
<name>A0A7X6DFX5_9BURK</name>
<comment type="caution">
    <text evidence="2">The sequence shown here is derived from an EMBL/GenBank/DDBJ whole genome shotgun (WGS) entry which is preliminary data.</text>
</comment>
<dbReference type="PROSITE" id="PS00498">
    <property type="entry name" value="TYROSINASE_2"/>
    <property type="match status" value="1"/>
</dbReference>
<keyword evidence="2" id="KW-0808">Transferase</keyword>
<dbReference type="InterPro" id="IPR002227">
    <property type="entry name" value="Tyrosinase_Cu-bd"/>
</dbReference>
<dbReference type="PANTHER" id="PTHR43685">
    <property type="entry name" value="GLYCOSYLTRANSFERASE"/>
    <property type="match status" value="1"/>
</dbReference>
<dbReference type="Gene3D" id="3.40.50.10320">
    <property type="entry name" value="LmbE-like"/>
    <property type="match status" value="1"/>
</dbReference>
<dbReference type="SUPFAM" id="SSF102588">
    <property type="entry name" value="LmbE-like"/>
    <property type="match status" value="1"/>
</dbReference>
<dbReference type="InterPro" id="IPR024078">
    <property type="entry name" value="LmbE-like_dom_sf"/>
</dbReference>
<dbReference type="GO" id="GO:0016491">
    <property type="term" value="F:oxidoreductase activity"/>
    <property type="evidence" value="ECO:0007669"/>
    <property type="project" value="InterPro"/>
</dbReference>
<dbReference type="PANTHER" id="PTHR43685:SF2">
    <property type="entry name" value="GLYCOSYLTRANSFERASE 2-LIKE DOMAIN-CONTAINING PROTEIN"/>
    <property type="match status" value="1"/>
</dbReference>
<proteinExistence type="predicted"/>
<evidence type="ECO:0000313" key="2">
    <source>
        <dbReference type="EMBL" id="NKE66420.1"/>
    </source>
</evidence>
<dbReference type="CDD" id="cd04186">
    <property type="entry name" value="GT_2_like_c"/>
    <property type="match status" value="1"/>
</dbReference>
<dbReference type="RefSeq" id="WP_168107526.1">
    <property type="nucleotide sequence ID" value="NZ_VTOX01000003.1"/>
</dbReference>
<evidence type="ECO:0000313" key="3">
    <source>
        <dbReference type="Proteomes" id="UP000521868"/>
    </source>
</evidence>
<reference evidence="2 3" key="1">
    <citation type="journal article" date="2020" name="Nature">
        <title>Bacterial chemolithoautotrophy via manganese oxidation.</title>
        <authorList>
            <person name="Yu H."/>
            <person name="Leadbetter J.R."/>
        </authorList>
    </citation>
    <scope>NUCLEOTIDE SEQUENCE [LARGE SCALE GENOMIC DNA]</scope>
    <source>
        <strain evidence="2 3">RBP-1</strain>
    </source>
</reference>
<dbReference type="GO" id="GO:0044010">
    <property type="term" value="P:single-species biofilm formation"/>
    <property type="evidence" value="ECO:0007669"/>
    <property type="project" value="TreeGrafter"/>
</dbReference>